<dbReference type="InterPro" id="IPR013762">
    <property type="entry name" value="Integrase-like_cat_sf"/>
</dbReference>
<gene>
    <name evidence="3" type="ORF">CEE37_05710</name>
</gene>
<protein>
    <recommendedName>
        <fullName evidence="2">Tyr recombinase domain-containing protein</fullName>
    </recommendedName>
</protein>
<dbReference type="InterPro" id="IPR002104">
    <property type="entry name" value="Integrase_catalytic"/>
</dbReference>
<proteinExistence type="predicted"/>
<dbReference type="PANTHER" id="PTHR30349:SF91">
    <property type="entry name" value="INTA PROTEIN"/>
    <property type="match status" value="1"/>
</dbReference>
<reference evidence="3 4" key="1">
    <citation type="submission" date="2017-06" db="EMBL/GenBank/DDBJ databases">
        <title>Novel microbial phyla capable of carbon fixation and sulfur reduction in deep-sea sediments.</title>
        <authorList>
            <person name="Huang J."/>
            <person name="Baker B."/>
            <person name="Wang Y."/>
        </authorList>
    </citation>
    <scope>NUCLEOTIDE SEQUENCE [LARGE SCALE GENOMIC DNA]</scope>
    <source>
        <strain evidence="3">B3_LCP</strain>
    </source>
</reference>
<dbReference type="PROSITE" id="PS51898">
    <property type="entry name" value="TYR_RECOMBINASE"/>
    <property type="match status" value="1"/>
</dbReference>
<sequence length="75" mass="8522">MTRQFKRYLVKSGIEKDLHLHNLRHTAASDLVRNGVHLTKIQKFLGHSSVKVTEIYTHVLPEDLREVAEALTCAG</sequence>
<dbReference type="PANTHER" id="PTHR30349">
    <property type="entry name" value="PHAGE INTEGRASE-RELATED"/>
    <property type="match status" value="1"/>
</dbReference>
<dbReference type="Proteomes" id="UP000319619">
    <property type="component" value="Unassembled WGS sequence"/>
</dbReference>
<dbReference type="InterPro" id="IPR050090">
    <property type="entry name" value="Tyrosine_recombinase_XerCD"/>
</dbReference>
<organism evidence="3 4">
    <name type="scientific">candidate division LCP-89 bacterium B3_LCP</name>
    <dbReference type="NCBI Taxonomy" id="2012998"/>
    <lineage>
        <taxon>Bacteria</taxon>
        <taxon>Pseudomonadati</taxon>
        <taxon>Bacteria division LCP-89</taxon>
    </lineage>
</organism>
<dbReference type="EMBL" id="NJBN01000003">
    <property type="protein sequence ID" value="TKJ41162.1"/>
    <property type="molecule type" value="Genomic_DNA"/>
</dbReference>
<keyword evidence="1" id="KW-0233">DNA recombination</keyword>
<evidence type="ECO:0000313" key="4">
    <source>
        <dbReference type="Proteomes" id="UP000319619"/>
    </source>
</evidence>
<dbReference type="Gene3D" id="1.10.443.10">
    <property type="entry name" value="Intergrase catalytic core"/>
    <property type="match status" value="1"/>
</dbReference>
<dbReference type="GO" id="GO:0006310">
    <property type="term" value="P:DNA recombination"/>
    <property type="evidence" value="ECO:0007669"/>
    <property type="project" value="UniProtKB-KW"/>
</dbReference>
<evidence type="ECO:0000256" key="1">
    <source>
        <dbReference type="ARBA" id="ARBA00023172"/>
    </source>
</evidence>
<dbReference type="SUPFAM" id="SSF56349">
    <property type="entry name" value="DNA breaking-rejoining enzymes"/>
    <property type="match status" value="1"/>
</dbReference>
<dbReference type="Pfam" id="PF00589">
    <property type="entry name" value="Phage_integrase"/>
    <property type="match status" value="1"/>
</dbReference>
<dbReference type="GO" id="GO:0015074">
    <property type="term" value="P:DNA integration"/>
    <property type="evidence" value="ECO:0007669"/>
    <property type="project" value="InterPro"/>
</dbReference>
<dbReference type="InterPro" id="IPR011010">
    <property type="entry name" value="DNA_brk_join_enz"/>
</dbReference>
<evidence type="ECO:0000259" key="2">
    <source>
        <dbReference type="PROSITE" id="PS51898"/>
    </source>
</evidence>
<name>A0A532V208_UNCL8</name>
<feature type="domain" description="Tyr recombinase" evidence="2">
    <location>
        <begin position="1"/>
        <end position="69"/>
    </location>
</feature>
<dbReference type="GO" id="GO:0003677">
    <property type="term" value="F:DNA binding"/>
    <property type="evidence" value="ECO:0007669"/>
    <property type="project" value="InterPro"/>
</dbReference>
<accession>A0A532V208</accession>
<dbReference type="AlphaFoldDB" id="A0A532V208"/>
<evidence type="ECO:0000313" key="3">
    <source>
        <dbReference type="EMBL" id="TKJ41162.1"/>
    </source>
</evidence>
<comment type="caution">
    <text evidence="3">The sequence shown here is derived from an EMBL/GenBank/DDBJ whole genome shotgun (WGS) entry which is preliminary data.</text>
</comment>